<dbReference type="NCBIfam" id="NF004837">
    <property type="entry name" value="PRK06187.1"/>
    <property type="match status" value="1"/>
</dbReference>
<gene>
    <name evidence="5" type="ORF">EDD58_10673</name>
</gene>
<dbReference type="Pfam" id="PF13193">
    <property type="entry name" value="AMP-binding_C"/>
    <property type="match status" value="1"/>
</dbReference>
<sequence>MATIDKLLKHRAHFSPNLEALVSGNKRYTYEEYLKRVNQLAHYLLEQNVQKGDRVALLCKNNHHFPTILMAILHIGAVAVPISWKLSADEMKFITNNCQPKILFYDEEFAPLLSSVKDSSILPTLVLAGDDTDTTSSFEELLAGRMTKNPYHISIEKEDPAVIIYTSGTTGMPKGVVITHENICSAIPGTSMAVEFNFEDRYLAASPLFHVSGLIAMICSIQQGMTMIFMTDFDPVQIWDLIEAEKVTTMMSVPPMLFYMHPEFKNKEREISHLKSFICGGIKVPETLIRQYDDLGISITQVYGCTEAAGAISCWTTKMGMDQCMSVGKVALGLDVKIVDPETRQEVPLENVGEIAIKGAQIFREYWAHPEATQQVFEEGWFFTGDAGKIDESGFLYVLDRYKDLIINGGENIYPAQVEEVIIEMNEVQEVALIGIPDEIYGEIPRAYIVKKPNHHLKSEDILSHCKRKIANYKLTEIVFVDELPKSSFGKVMKSVLREQAIKELQIQ</sequence>
<dbReference type="OrthoDB" id="9757771at2"/>
<keyword evidence="2 5" id="KW-0436">Ligase</keyword>
<dbReference type="Gene3D" id="3.30.300.30">
    <property type="match status" value="1"/>
</dbReference>
<dbReference type="Proteomes" id="UP000294937">
    <property type="component" value="Unassembled WGS sequence"/>
</dbReference>
<dbReference type="Gene3D" id="3.40.50.12780">
    <property type="entry name" value="N-terminal domain of ligase-like"/>
    <property type="match status" value="1"/>
</dbReference>
<accession>A0A4R3L4I1</accession>
<dbReference type="InterPro" id="IPR020459">
    <property type="entry name" value="AMP-binding"/>
</dbReference>
<evidence type="ECO:0000259" key="3">
    <source>
        <dbReference type="Pfam" id="PF00501"/>
    </source>
</evidence>
<feature type="domain" description="AMP-binding enzyme C-terminal" evidence="4">
    <location>
        <begin position="417"/>
        <end position="491"/>
    </location>
</feature>
<dbReference type="InterPro" id="IPR025110">
    <property type="entry name" value="AMP-bd_C"/>
</dbReference>
<comment type="caution">
    <text evidence="5">The sequence shown here is derived from an EMBL/GenBank/DDBJ whole genome shotgun (WGS) entry which is preliminary data.</text>
</comment>
<dbReference type="InterPro" id="IPR020845">
    <property type="entry name" value="AMP-binding_CS"/>
</dbReference>
<dbReference type="PANTHER" id="PTHR43767">
    <property type="entry name" value="LONG-CHAIN-FATTY-ACID--COA LIGASE"/>
    <property type="match status" value="1"/>
</dbReference>
<dbReference type="Pfam" id="PF00501">
    <property type="entry name" value="AMP-binding"/>
    <property type="match status" value="1"/>
</dbReference>
<dbReference type="InterPro" id="IPR045851">
    <property type="entry name" value="AMP-bd_C_sf"/>
</dbReference>
<dbReference type="PANTHER" id="PTHR43767:SF1">
    <property type="entry name" value="NONRIBOSOMAL PEPTIDE SYNTHASE PES1 (EUROFUNG)-RELATED"/>
    <property type="match status" value="1"/>
</dbReference>
<dbReference type="FunFam" id="3.30.300.30:FF:000008">
    <property type="entry name" value="2,3-dihydroxybenzoate-AMP ligase"/>
    <property type="match status" value="1"/>
</dbReference>
<organism evidence="5 6">
    <name type="scientific">Hazenella coriacea</name>
    <dbReference type="NCBI Taxonomy" id="1179467"/>
    <lineage>
        <taxon>Bacteria</taxon>
        <taxon>Bacillati</taxon>
        <taxon>Bacillota</taxon>
        <taxon>Bacilli</taxon>
        <taxon>Bacillales</taxon>
        <taxon>Thermoactinomycetaceae</taxon>
        <taxon>Hazenella</taxon>
    </lineage>
</organism>
<dbReference type="AlphaFoldDB" id="A0A4R3L4I1"/>
<protein>
    <submittedName>
        <fullName evidence="5">O-succinylbenzoate-CoA ligase</fullName>
    </submittedName>
</protein>
<comment type="similarity">
    <text evidence="1">Belongs to the ATP-dependent AMP-binding enzyme family.</text>
</comment>
<reference evidence="5 6" key="1">
    <citation type="submission" date="2019-03" db="EMBL/GenBank/DDBJ databases">
        <title>Genomic Encyclopedia of Type Strains, Phase IV (KMG-IV): sequencing the most valuable type-strain genomes for metagenomic binning, comparative biology and taxonomic classification.</title>
        <authorList>
            <person name="Goeker M."/>
        </authorList>
    </citation>
    <scope>NUCLEOTIDE SEQUENCE [LARGE SCALE GENOMIC DNA]</scope>
    <source>
        <strain evidence="5 6">DSM 45707</strain>
    </source>
</reference>
<evidence type="ECO:0000313" key="5">
    <source>
        <dbReference type="EMBL" id="TCS93640.1"/>
    </source>
</evidence>
<dbReference type="InterPro" id="IPR042099">
    <property type="entry name" value="ANL_N_sf"/>
</dbReference>
<feature type="domain" description="AMP-dependent synthetase/ligase" evidence="3">
    <location>
        <begin position="9"/>
        <end position="367"/>
    </location>
</feature>
<dbReference type="SUPFAM" id="SSF56801">
    <property type="entry name" value="Acetyl-CoA synthetase-like"/>
    <property type="match status" value="1"/>
</dbReference>
<dbReference type="GO" id="GO:0016878">
    <property type="term" value="F:acid-thiol ligase activity"/>
    <property type="evidence" value="ECO:0007669"/>
    <property type="project" value="UniProtKB-ARBA"/>
</dbReference>
<dbReference type="PROSITE" id="PS00455">
    <property type="entry name" value="AMP_BINDING"/>
    <property type="match status" value="1"/>
</dbReference>
<dbReference type="EMBL" id="SMAG01000006">
    <property type="protein sequence ID" value="TCS93640.1"/>
    <property type="molecule type" value="Genomic_DNA"/>
</dbReference>
<proteinExistence type="inferred from homology"/>
<dbReference type="InterPro" id="IPR050237">
    <property type="entry name" value="ATP-dep_AMP-bd_enzyme"/>
</dbReference>
<keyword evidence="6" id="KW-1185">Reference proteome</keyword>
<dbReference type="InterPro" id="IPR000873">
    <property type="entry name" value="AMP-dep_synth/lig_dom"/>
</dbReference>
<evidence type="ECO:0000259" key="4">
    <source>
        <dbReference type="Pfam" id="PF13193"/>
    </source>
</evidence>
<evidence type="ECO:0000313" key="6">
    <source>
        <dbReference type="Proteomes" id="UP000294937"/>
    </source>
</evidence>
<dbReference type="RefSeq" id="WP_131925528.1">
    <property type="nucleotide sequence ID" value="NZ_SMAG01000006.1"/>
</dbReference>
<dbReference type="PRINTS" id="PR00154">
    <property type="entry name" value="AMPBINDING"/>
</dbReference>
<name>A0A4R3L4I1_9BACL</name>
<evidence type="ECO:0000256" key="1">
    <source>
        <dbReference type="ARBA" id="ARBA00006432"/>
    </source>
</evidence>
<evidence type="ECO:0000256" key="2">
    <source>
        <dbReference type="ARBA" id="ARBA00022598"/>
    </source>
</evidence>